<dbReference type="GO" id="GO:0000981">
    <property type="term" value="F:DNA-binding transcription factor activity, RNA polymerase II-specific"/>
    <property type="evidence" value="ECO:0007669"/>
    <property type="project" value="InterPro"/>
</dbReference>
<feature type="domain" description="Zn(2)-C6 fungal-type" evidence="4">
    <location>
        <begin position="26"/>
        <end position="57"/>
    </location>
</feature>
<comment type="caution">
    <text evidence="5">The sequence shown here is derived from an EMBL/GenBank/DDBJ whole genome shotgun (WGS) entry which is preliminary data.</text>
</comment>
<dbReference type="PANTHER" id="PTHR37534">
    <property type="entry name" value="TRANSCRIPTIONAL ACTIVATOR PROTEIN UGA3"/>
    <property type="match status" value="1"/>
</dbReference>
<dbReference type="Proteomes" id="UP000565441">
    <property type="component" value="Unassembled WGS sequence"/>
</dbReference>
<dbReference type="OrthoDB" id="5419315at2759"/>
<comment type="subcellular location">
    <subcellularLocation>
        <location evidence="1">Nucleus</location>
    </subcellularLocation>
</comment>
<feature type="region of interest" description="Disordered" evidence="3">
    <location>
        <begin position="607"/>
        <end position="628"/>
    </location>
</feature>
<evidence type="ECO:0000256" key="3">
    <source>
        <dbReference type="SAM" id="MobiDB-lite"/>
    </source>
</evidence>
<dbReference type="AlphaFoldDB" id="A0A8H5HEX9"/>
<dbReference type="PANTHER" id="PTHR37534:SF46">
    <property type="entry name" value="ZN(II)2CYS6 TRANSCRIPTION FACTOR (EUROFUNG)"/>
    <property type="match status" value="1"/>
</dbReference>
<dbReference type="InterPro" id="IPR021858">
    <property type="entry name" value="Fun_TF"/>
</dbReference>
<dbReference type="InterPro" id="IPR036864">
    <property type="entry name" value="Zn2-C6_fun-type_DNA-bd_sf"/>
</dbReference>
<evidence type="ECO:0000256" key="2">
    <source>
        <dbReference type="ARBA" id="ARBA00023242"/>
    </source>
</evidence>
<accession>A0A8H5HEX9</accession>
<protein>
    <recommendedName>
        <fullName evidence="4">Zn(2)-C6 fungal-type domain-containing protein</fullName>
    </recommendedName>
</protein>
<dbReference type="GO" id="GO:0005634">
    <property type="term" value="C:nucleus"/>
    <property type="evidence" value="ECO:0007669"/>
    <property type="project" value="UniProtKB-SubCell"/>
</dbReference>
<proteinExistence type="predicted"/>
<feature type="compositionally biased region" description="Polar residues" evidence="3">
    <location>
        <begin position="1"/>
        <end position="12"/>
    </location>
</feature>
<dbReference type="PROSITE" id="PS50048">
    <property type="entry name" value="ZN2_CY6_FUNGAL_2"/>
    <property type="match status" value="2"/>
</dbReference>
<feature type="region of interest" description="Disordered" evidence="3">
    <location>
        <begin position="1"/>
        <end position="22"/>
    </location>
</feature>
<dbReference type="GO" id="GO:0008270">
    <property type="term" value="F:zinc ion binding"/>
    <property type="evidence" value="ECO:0007669"/>
    <property type="project" value="InterPro"/>
</dbReference>
<keyword evidence="2" id="KW-0539">Nucleus</keyword>
<gene>
    <name evidence="5" type="ORF">D9615_004431</name>
</gene>
<dbReference type="CDD" id="cd00067">
    <property type="entry name" value="GAL4"/>
    <property type="match status" value="2"/>
</dbReference>
<dbReference type="EMBL" id="JAACJP010000009">
    <property type="protein sequence ID" value="KAF5382023.1"/>
    <property type="molecule type" value="Genomic_DNA"/>
</dbReference>
<feature type="domain" description="Zn(2)-C6 fungal-type" evidence="4">
    <location>
        <begin position="636"/>
        <end position="666"/>
    </location>
</feature>
<dbReference type="SMART" id="SM00066">
    <property type="entry name" value="GAL4"/>
    <property type="match status" value="2"/>
</dbReference>
<feature type="region of interest" description="Disordered" evidence="3">
    <location>
        <begin position="113"/>
        <end position="133"/>
    </location>
</feature>
<evidence type="ECO:0000256" key="1">
    <source>
        <dbReference type="ARBA" id="ARBA00004123"/>
    </source>
</evidence>
<evidence type="ECO:0000313" key="5">
    <source>
        <dbReference type="EMBL" id="KAF5382023.1"/>
    </source>
</evidence>
<keyword evidence="6" id="KW-1185">Reference proteome</keyword>
<organism evidence="5 6">
    <name type="scientific">Tricholomella constricta</name>
    <dbReference type="NCBI Taxonomy" id="117010"/>
    <lineage>
        <taxon>Eukaryota</taxon>
        <taxon>Fungi</taxon>
        <taxon>Dikarya</taxon>
        <taxon>Basidiomycota</taxon>
        <taxon>Agaricomycotina</taxon>
        <taxon>Agaricomycetes</taxon>
        <taxon>Agaricomycetidae</taxon>
        <taxon>Agaricales</taxon>
        <taxon>Tricholomatineae</taxon>
        <taxon>Lyophyllaceae</taxon>
        <taxon>Tricholomella</taxon>
    </lineage>
</organism>
<name>A0A8H5HEX9_9AGAR</name>
<sequence>MPSVKSSPSSRRGGTKAKGATRNKTGCYTCRIRRKKCDEERDDVGNCMTCVRLRVECLGYGAKRPQWLRESRNVTELRERIKVFLAAQGMIKGHSGSATRGVENEQPLLRLSEEYSESSASPPTPTLSLSSDTIRDHHNVSSIRDDHDATWSMDAGFGQASSLFPNSIRDDSPLSSQGSAHDHTSYQLTTTVDTPLWPALMSSFSRHYHSTTQADEPGYEQYLIPEYPIPFSNPSLCTMEVVDQMVEHYKRHVVSVQYLFADDNVRHLICDTVSSHGRSREAASLLASVHFQRFRHPALIAFESEDTKNRLRELWTLLQEHHVGSGDAMAALHVVSSYLFDGGRGSWDQWLHVSYKYVDHLFSKHGNPTEALLYCSKKDAFIIKTSIWFDVLASVTTQKSPHFLEAIRVMFGPDQSRIYEVSHDQASMMSPMGCHNEVLWALAETSHLSAWKKRHAEKGSLSMPTLLRLGMDIDQVLSPPLSQVFAPPNIQGCRDLAAEIFRSSARLYLRAVLSGDHPHVPEIMESVQDTIDCMKRLYDYPDEVEVNGQRMSRSVVRNTVFSFFICGAFAEKEEHRRVILALLEKEGDDGAGNCGTIQAPMVPLPDDIDSPSQSARGTPNRHPIDLPRIPSASKGGCWTCRLRRKKCDEQREGDSCKTCRRLTINCLGWGPKRPEWMRDKQAVEAYKANIKAQLTRAGLIRGQPRASLSHQTPAPMSLAQMRPRPYHRASAPNIASSSPLPFDHEYGYRYVSTPQEQHHRQDHSLIPGMPGASNSTPHQITDPLYTDANALDLHTTFFPYPQSVTPISSSSSLSTDLGLDFAQLGTSQEQNGFEFDLRPPSPPAPVPFIAGQNNVQGDHVIYYFEHVRKIQLIFAGNTFTNATYSIILQEPRGAVTNAVCALASLHYTRMRVAQGLEAPDPNPEHSNATYFHDEAYFQLETAKQLRGAYTESEAVAALHLVCYSQLSGGTTGWQPAFVVMCEWLTQTGLLTDENAAITLHTMSTTAQLLVKATLWLDTFSSLTLVRPPKYIGLLKRLLGERGGYWPAVGESDGLHSLRMDLLTGCPDEVMLAIAEIMNLAYWKATEQRNGTLSFRELVRRGDDIEQRLRKHRSKAANLSDVDQAPLHPNLQASTTEPRLAPFPGEEARRLVAKIFCETVVLSLHTVLSNANPGVAEIRESVETIVRLLHQLTSSEIDRALVFPICLAGSMSDVSAHRDFCKGRLQHLDGSIGNLMQTRLVMEAVWQKRDVKGGPVDFRDTIRERGLNLLLI</sequence>
<dbReference type="InterPro" id="IPR001138">
    <property type="entry name" value="Zn2Cys6_DnaBD"/>
</dbReference>
<evidence type="ECO:0000313" key="6">
    <source>
        <dbReference type="Proteomes" id="UP000565441"/>
    </source>
</evidence>
<dbReference type="Gene3D" id="4.10.240.10">
    <property type="entry name" value="Zn(2)-C6 fungal-type DNA-binding domain"/>
    <property type="match status" value="1"/>
</dbReference>
<feature type="compositionally biased region" description="Low complexity" evidence="3">
    <location>
        <begin position="117"/>
        <end position="132"/>
    </location>
</feature>
<dbReference type="SUPFAM" id="SSF57701">
    <property type="entry name" value="Zn2/Cys6 DNA-binding domain"/>
    <property type="match status" value="2"/>
</dbReference>
<reference evidence="5 6" key="1">
    <citation type="journal article" date="2020" name="ISME J.">
        <title>Uncovering the hidden diversity of litter-decomposition mechanisms in mushroom-forming fungi.</title>
        <authorList>
            <person name="Floudas D."/>
            <person name="Bentzer J."/>
            <person name="Ahren D."/>
            <person name="Johansson T."/>
            <person name="Persson P."/>
            <person name="Tunlid A."/>
        </authorList>
    </citation>
    <scope>NUCLEOTIDE SEQUENCE [LARGE SCALE GENOMIC DNA]</scope>
    <source>
        <strain evidence="5 6">CBS 661.87</strain>
    </source>
</reference>
<evidence type="ECO:0000259" key="4">
    <source>
        <dbReference type="PROSITE" id="PS50048"/>
    </source>
</evidence>
<dbReference type="PROSITE" id="PS00463">
    <property type="entry name" value="ZN2_CY6_FUNGAL_1"/>
    <property type="match status" value="2"/>
</dbReference>
<dbReference type="Pfam" id="PF00172">
    <property type="entry name" value="Zn_clus"/>
    <property type="match status" value="1"/>
</dbReference>
<dbReference type="Pfam" id="PF11951">
    <property type="entry name" value="Fungal_trans_2"/>
    <property type="match status" value="2"/>
</dbReference>